<dbReference type="RefSeq" id="WP_369741786.1">
    <property type="nucleotide sequence ID" value="NZ_JBGEDP010000001.1"/>
</dbReference>
<dbReference type="InterPro" id="IPR051783">
    <property type="entry name" value="NAD(P)-dependent_oxidoreduct"/>
</dbReference>
<accession>A0ABV4CAH4</accession>
<gene>
    <name evidence="3" type="ORF">AB8998_26630</name>
</gene>
<comment type="caution">
    <text evidence="3">The sequence shown here is derived from an EMBL/GenBank/DDBJ whole genome shotgun (WGS) entry which is preliminary data.</text>
</comment>
<dbReference type="InterPro" id="IPR001509">
    <property type="entry name" value="Epimerase_deHydtase"/>
</dbReference>
<protein>
    <submittedName>
        <fullName evidence="3">NAD-dependent epimerase/dehydratase family protein</fullName>
    </submittedName>
</protein>
<organism evidence="3 4">
    <name type="scientific">Mycobacterium servetii</name>
    <dbReference type="NCBI Taxonomy" id="3237418"/>
    <lineage>
        <taxon>Bacteria</taxon>
        <taxon>Bacillati</taxon>
        <taxon>Actinomycetota</taxon>
        <taxon>Actinomycetes</taxon>
        <taxon>Mycobacteriales</taxon>
        <taxon>Mycobacteriaceae</taxon>
        <taxon>Mycobacterium</taxon>
    </lineage>
</organism>
<dbReference type="EMBL" id="JBGEDP010000001">
    <property type="protein sequence ID" value="MEY8018285.1"/>
    <property type="molecule type" value="Genomic_DNA"/>
</dbReference>
<feature type="domain" description="NAD-dependent epimerase/dehydratase" evidence="2">
    <location>
        <begin position="5"/>
        <end position="125"/>
    </location>
</feature>
<sequence>MAHAVVAGASGLLGANLTAELIAQGHTVTATRRASTDTGSLADLPVTWVCADLGSVAELSDVFAGADVVFHCAAYVSTRSRVTPAISAVTVGAMRAVVEAAIAAGTPRLVHTATANTIGTHTRRHARRRADPVGGVTTTSIGSSGPISTAGRPPSIAAANATSTACSTSPASTE</sequence>
<evidence type="ECO:0000313" key="4">
    <source>
        <dbReference type="Proteomes" id="UP001564760"/>
    </source>
</evidence>
<evidence type="ECO:0000259" key="2">
    <source>
        <dbReference type="Pfam" id="PF01370"/>
    </source>
</evidence>
<keyword evidence="4" id="KW-1185">Reference proteome</keyword>
<feature type="compositionally biased region" description="Low complexity" evidence="1">
    <location>
        <begin position="132"/>
        <end position="174"/>
    </location>
</feature>
<name>A0ABV4CAH4_9MYCO</name>
<evidence type="ECO:0000256" key="1">
    <source>
        <dbReference type="SAM" id="MobiDB-lite"/>
    </source>
</evidence>
<dbReference type="PANTHER" id="PTHR48079:SF6">
    <property type="entry name" value="NAD(P)-BINDING DOMAIN-CONTAINING PROTEIN-RELATED"/>
    <property type="match status" value="1"/>
</dbReference>
<dbReference type="Proteomes" id="UP001564760">
    <property type="component" value="Unassembled WGS sequence"/>
</dbReference>
<dbReference type="Pfam" id="PF01370">
    <property type="entry name" value="Epimerase"/>
    <property type="match status" value="1"/>
</dbReference>
<dbReference type="Gene3D" id="3.40.50.720">
    <property type="entry name" value="NAD(P)-binding Rossmann-like Domain"/>
    <property type="match status" value="1"/>
</dbReference>
<reference evidence="3 4" key="1">
    <citation type="submission" date="2024-08" db="EMBL/GenBank/DDBJ databases">
        <title>Mycobacterium servetensis sp. nov., a novel rapid-growing mycobacterial species recovered from a human patient in Zaragoza, Spain.</title>
        <authorList>
            <person name="Tristancho-Baro A.I."/>
            <person name="Buenestado-Serrano S."/>
            <person name="Garcia De Viedma D."/>
            <person name="Milagro-Beamonte A."/>
            <person name="Burillo N."/>
            <person name="Sanz S."/>
            <person name="Lopez-Calleja A.I."/>
            <person name="Penas-Utrilla D."/>
            <person name="Guardingo M."/>
            <person name="Garcia M.J."/>
            <person name="Vinuelas-Bayon J."/>
        </authorList>
    </citation>
    <scope>NUCLEOTIDE SEQUENCE [LARGE SCALE GENOMIC DNA]</scope>
    <source>
        <strain evidence="4">HUMS_12744610</strain>
    </source>
</reference>
<feature type="region of interest" description="Disordered" evidence="1">
    <location>
        <begin position="119"/>
        <end position="174"/>
    </location>
</feature>
<dbReference type="SUPFAM" id="SSF51735">
    <property type="entry name" value="NAD(P)-binding Rossmann-fold domains"/>
    <property type="match status" value="1"/>
</dbReference>
<proteinExistence type="predicted"/>
<dbReference type="InterPro" id="IPR036291">
    <property type="entry name" value="NAD(P)-bd_dom_sf"/>
</dbReference>
<dbReference type="PANTHER" id="PTHR48079">
    <property type="entry name" value="PROTEIN YEEZ"/>
    <property type="match status" value="1"/>
</dbReference>
<evidence type="ECO:0000313" key="3">
    <source>
        <dbReference type="EMBL" id="MEY8018285.1"/>
    </source>
</evidence>